<dbReference type="InterPro" id="IPR050065">
    <property type="entry name" value="GlmU-like"/>
</dbReference>
<keyword evidence="2" id="KW-0012">Acyltransferase</keyword>
<dbReference type="GO" id="GO:0016779">
    <property type="term" value="F:nucleotidyltransferase activity"/>
    <property type="evidence" value="ECO:0007669"/>
    <property type="project" value="UniProtKB-ARBA"/>
</dbReference>
<dbReference type="Pfam" id="PF25087">
    <property type="entry name" value="GMPPB_C"/>
    <property type="match status" value="1"/>
</dbReference>
<dbReference type="RefSeq" id="WP_185691627.1">
    <property type="nucleotide sequence ID" value="NZ_JACHVA010000040.1"/>
</dbReference>
<organism evidence="4 5">
    <name type="scientific">Puniceicoccus vermicola</name>
    <dbReference type="NCBI Taxonomy" id="388746"/>
    <lineage>
        <taxon>Bacteria</taxon>
        <taxon>Pseudomonadati</taxon>
        <taxon>Verrucomicrobiota</taxon>
        <taxon>Opitutia</taxon>
        <taxon>Puniceicoccales</taxon>
        <taxon>Puniceicoccaceae</taxon>
        <taxon>Puniceicoccus</taxon>
    </lineage>
</organism>
<dbReference type="SUPFAM" id="SSF51161">
    <property type="entry name" value="Trimeric LpxA-like enzymes"/>
    <property type="match status" value="1"/>
</dbReference>
<feature type="domain" description="Mannose-1-phosphate guanyltransferase C-terminal" evidence="3">
    <location>
        <begin position="71"/>
        <end position="190"/>
    </location>
</feature>
<evidence type="ECO:0000256" key="1">
    <source>
        <dbReference type="ARBA" id="ARBA00022679"/>
    </source>
</evidence>
<evidence type="ECO:0000313" key="5">
    <source>
        <dbReference type="Proteomes" id="UP000525652"/>
    </source>
</evidence>
<evidence type="ECO:0000256" key="2">
    <source>
        <dbReference type="ARBA" id="ARBA00023315"/>
    </source>
</evidence>
<dbReference type="PANTHER" id="PTHR43584">
    <property type="entry name" value="NUCLEOTIDYL TRANSFERASE"/>
    <property type="match status" value="1"/>
</dbReference>
<evidence type="ECO:0000313" key="4">
    <source>
        <dbReference type="EMBL" id="MBC2600892.1"/>
    </source>
</evidence>
<keyword evidence="1" id="KW-0808">Transferase</keyword>
<accession>A0A7X1E4R6</accession>
<dbReference type="Proteomes" id="UP000525652">
    <property type="component" value="Unassembled WGS sequence"/>
</dbReference>
<keyword evidence="5" id="KW-1185">Reference proteome</keyword>
<evidence type="ECO:0000259" key="3">
    <source>
        <dbReference type="Pfam" id="PF25087"/>
    </source>
</evidence>
<dbReference type="InterPro" id="IPR056729">
    <property type="entry name" value="GMPPB_C"/>
</dbReference>
<gene>
    <name evidence="4" type="ORF">H5P30_03765</name>
</gene>
<comment type="caution">
    <text evidence="4">The sequence shown here is derived from an EMBL/GenBank/DDBJ whole genome shotgun (WGS) entry which is preliminary data.</text>
</comment>
<reference evidence="4 5" key="1">
    <citation type="submission" date="2020-07" db="EMBL/GenBank/DDBJ databases">
        <authorList>
            <person name="Feng X."/>
        </authorList>
    </citation>
    <scope>NUCLEOTIDE SEQUENCE [LARGE SCALE GENOMIC DNA]</scope>
    <source>
        <strain evidence="4 5">JCM14086</strain>
    </source>
</reference>
<dbReference type="AlphaFoldDB" id="A0A7X1E4R6"/>
<protein>
    <submittedName>
        <fullName evidence="4">UDP-N-acetylglucosamine diphosphorylase</fullName>
    </submittedName>
</protein>
<dbReference type="InterPro" id="IPR011004">
    <property type="entry name" value="Trimer_LpxA-like_sf"/>
</dbReference>
<dbReference type="EMBL" id="JACHVA010000040">
    <property type="protein sequence ID" value="MBC2600892.1"/>
    <property type="molecule type" value="Genomic_DNA"/>
</dbReference>
<dbReference type="PANTHER" id="PTHR43584:SF8">
    <property type="entry name" value="N-ACETYLMURAMATE ALPHA-1-PHOSPHATE URIDYLYLTRANSFERASE"/>
    <property type="match status" value="1"/>
</dbReference>
<dbReference type="Gene3D" id="2.160.10.10">
    <property type="entry name" value="Hexapeptide repeat proteins"/>
    <property type="match status" value="1"/>
</dbReference>
<name>A0A7X1E4R6_9BACT</name>
<dbReference type="GO" id="GO:0016746">
    <property type="term" value="F:acyltransferase activity"/>
    <property type="evidence" value="ECO:0007669"/>
    <property type="project" value="UniProtKB-KW"/>
</dbReference>
<sequence length="227" mass="24584">MKASDFFDIAPDHPIRSWFSLEEAPWAWLPQIKDALAGIESRLPASVPPGLHIEGPVFFEGEVKLPPFGSITGPAWIGNGCELRPGVYIRGNVFAGRNCVLGNSCEYKNCILLDHVQTPHYNYIGDSVLGNRAHLGAGSILSNLRFDQKPVVVRTAEGSSESGLRKFGAILGDGAEAGCNVVLQPGTVLDRNSAVAPGLAYGGYLEAENIAFWKPSFRKLHRSVLER</sequence>
<proteinExistence type="predicted"/>